<reference evidence="1" key="1">
    <citation type="journal article" date="2020" name="Nature">
        <title>Giant virus diversity and host interactions through global metagenomics.</title>
        <authorList>
            <person name="Schulz F."/>
            <person name="Roux S."/>
            <person name="Paez-Espino D."/>
            <person name="Jungbluth S."/>
            <person name="Walsh D.A."/>
            <person name="Denef V.J."/>
            <person name="McMahon K.D."/>
            <person name="Konstantinidis K.T."/>
            <person name="Eloe-Fadrosh E.A."/>
            <person name="Kyrpides N.C."/>
            <person name="Woyke T."/>
        </authorList>
    </citation>
    <scope>NUCLEOTIDE SEQUENCE</scope>
    <source>
        <strain evidence="1">GVMAG-S-1101165-84</strain>
    </source>
</reference>
<dbReference type="EMBL" id="MN740780">
    <property type="protein sequence ID" value="QHU11249.1"/>
    <property type="molecule type" value="Genomic_DNA"/>
</dbReference>
<organism evidence="1">
    <name type="scientific">viral metagenome</name>
    <dbReference type="NCBI Taxonomy" id="1070528"/>
    <lineage>
        <taxon>unclassified sequences</taxon>
        <taxon>metagenomes</taxon>
        <taxon>organismal metagenomes</taxon>
    </lineage>
</organism>
<name>A0A6C0K0M2_9ZZZZ</name>
<proteinExistence type="predicted"/>
<sequence length="303" mass="34913">MDQRKCWNIKSRKHPDTDCRRSATTGDYCSFHWKNPRPFVQPVDMTKLSKRRTKRLQAFVRLCKLQVGLISARRQGLASNDVSLANNATELASMEPVNTISKPYRFSFLENGHLWLFDVRSLIAERRRTELAFSNPYTSIPVPAAVLIRLRVHMEWLIRRHYPLELEGSLLETPCQQKIVELCFTIDSHGYLTNVAWFQLPSITTVHRFIDTLDDLWSQRLGLTNSERYTIFPEWDASDANLVPLIRSNHLPSALNQLVTFLLVFLKAAPKKEDRALAAVYVLTALTHVNASARQAFPWLHAM</sequence>
<evidence type="ECO:0000313" key="1">
    <source>
        <dbReference type="EMBL" id="QHU11249.1"/>
    </source>
</evidence>
<protein>
    <submittedName>
        <fullName evidence="1">Uncharacterized protein</fullName>
    </submittedName>
</protein>
<accession>A0A6C0K0M2</accession>
<dbReference type="AlphaFoldDB" id="A0A6C0K0M2"/>